<dbReference type="Pfam" id="PF18759">
    <property type="entry name" value="Plavaka"/>
    <property type="match status" value="1"/>
</dbReference>
<protein>
    <submittedName>
        <fullName evidence="1">Uncharacterized protein</fullName>
    </submittedName>
</protein>
<sequence length="398" mass="45718">MALIDEYLSMDVTKDLSLSFHTARDLHSRVEMLPSGPQWKYRIVSSDHQTKDPVHLYYRDALECVKLLFNNPFFADKMEYVPYKLFTSAERDVRVYSEWMSSDGAWELQTKIPIGATLCGIILSSDKTHITNICGGKVAHPLLISLANIKMHARNKAAAHGFLLLALLPIPEFIYEPTRMRSVLEAHLFHRCLDIVLEPLKQAMKKGITMPDPLGKLRYCFTPLVSYIVDTPEACLISCVRGKTSPLTMASYESFGDPFRHLPRTAAITKSQLRSIEDLASFIEEYFTACKEFRLSGVSLPFWRDWLLASPPRFLTPEALHYWHRECWDHDVRWCRIALGDVEIDFHFSVLPKITGLRHFRNGITKLKQVGGRTQRDVQRYLVVVIAASGNLHFFWID</sequence>
<gene>
    <name evidence="1" type="ORF">L210DRAFT_3650410</name>
</gene>
<dbReference type="AlphaFoldDB" id="A0AAD4BKA6"/>
<accession>A0AAD4BKA6</accession>
<reference evidence="1" key="2">
    <citation type="journal article" date="2020" name="Nat. Commun.">
        <title>Large-scale genome sequencing of mycorrhizal fungi provides insights into the early evolution of symbiotic traits.</title>
        <authorList>
            <person name="Miyauchi S."/>
            <person name="Kiss E."/>
            <person name="Kuo A."/>
            <person name="Drula E."/>
            <person name="Kohler A."/>
            <person name="Sanchez-Garcia M."/>
            <person name="Morin E."/>
            <person name="Andreopoulos B."/>
            <person name="Barry K.W."/>
            <person name="Bonito G."/>
            <person name="Buee M."/>
            <person name="Carver A."/>
            <person name="Chen C."/>
            <person name="Cichocki N."/>
            <person name="Clum A."/>
            <person name="Culley D."/>
            <person name="Crous P.W."/>
            <person name="Fauchery L."/>
            <person name="Girlanda M."/>
            <person name="Hayes R.D."/>
            <person name="Keri Z."/>
            <person name="LaButti K."/>
            <person name="Lipzen A."/>
            <person name="Lombard V."/>
            <person name="Magnuson J."/>
            <person name="Maillard F."/>
            <person name="Murat C."/>
            <person name="Nolan M."/>
            <person name="Ohm R.A."/>
            <person name="Pangilinan J."/>
            <person name="Pereira M.F."/>
            <person name="Perotto S."/>
            <person name="Peter M."/>
            <person name="Pfister S."/>
            <person name="Riley R."/>
            <person name="Sitrit Y."/>
            <person name="Stielow J.B."/>
            <person name="Szollosi G."/>
            <person name="Zifcakova L."/>
            <person name="Stursova M."/>
            <person name="Spatafora J.W."/>
            <person name="Tedersoo L."/>
            <person name="Vaario L.M."/>
            <person name="Yamada A."/>
            <person name="Yan M."/>
            <person name="Wang P."/>
            <person name="Xu J."/>
            <person name="Bruns T."/>
            <person name="Baldrian P."/>
            <person name="Vilgalys R."/>
            <person name="Dunand C."/>
            <person name="Henrissat B."/>
            <person name="Grigoriev I.V."/>
            <person name="Hibbett D."/>
            <person name="Nagy L.G."/>
            <person name="Martin F.M."/>
        </authorList>
    </citation>
    <scope>NUCLEOTIDE SEQUENCE</scope>
    <source>
        <strain evidence="1">BED1</strain>
    </source>
</reference>
<organism evidence="1 2">
    <name type="scientific">Boletus edulis BED1</name>
    <dbReference type="NCBI Taxonomy" id="1328754"/>
    <lineage>
        <taxon>Eukaryota</taxon>
        <taxon>Fungi</taxon>
        <taxon>Dikarya</taxon>
        <taxon>Basidiomycota</taxon>
        <taxon>Agaricomycotina</taxon>
        <taxon>Agaricomycetes</taxon>
        <taxon>Agaricomycetidae</taxon>
        <taxon>Boletales</taxon>
        <taxon>Boletineae</taxon>
        <taxon>Boletaceae</taxon>
        <taxon>Boletoideae</taxon>
        <taxon>Boletus</taxon>
    </lineage>
</organism>
<proteinExistence type="predicted"/>
<keyword evidence="2" id="KW-1185">Reference proteome</keyword>
<dbReference type="InterPro" id="IPR041078">
    <property type="entry name" value="Plavaka"/>
</dbReference>
<name>A0AAD4BKA6_BOLED</name>
<comment type="caution">
    <text evidence="1">The sequence shown here is derived from an EMBL/GenBank/DDBJ whole genome shotgun (WGS) entry which is preliminary data.</text>
</comment>
<evidence type="ECO:0000313" key="2">
    <source>
        <dbReference type="Proteomes" id="UP001194468"/>
    </source>
</evidence>
<dbReference type="Proteomes" id="UP001194468">
    <property type="component" value="Unassembled WGS sequence"/>
</dbReference>
<dbReference type="EMBL" id="WHUW01000040">
    <property type="protein sequence ID" value="KAF8432492.1"/>
    <property type="molecule type" value="Genomic_DNA"/>
</dbReference>
<reference evidence="1" key="1">
    <citation type="submission" date="2019-10" db="EMBL/GenBank/DDBJ databases">
        <authorList>
            <consortium name="DOE Joint Genome Institute"/>
            <person name="Kuo A."/>
            <person name="Miyauchi S."/>
            <person name="Kiss E."/>
            <person name="Drula E."/>
            <person name="Kohler A."/>
            <person name="Sanchez-Garcia M."/>
            <person name="Andreopoulos B."/>
            <person name="Barry K.W."/>
            <person name="Bonito G."/>
            <person name="Buee M."/>
            <person name="Carver A."/>
            <person name="Chen C."/>
            <person name="Cichocki N."/>
            <person name="Clum A."/>
            <person name="Culley D."/>
            <person name="Crous P.W."/>
            <person name="Fauchery L."/>
            <person name="Girlanda M."/>
            <person name="Hayes R."/>
            <person name="Keri Z."/>
            <person name="LaButti K."/>
            <person name="Lipzen A."/>
            <person name="Lombard V."/>
            <person name="Magnuson J."/>
            <person name="Maillard F."/>
            <person name="Morin E."/>
            <person name="Murat C."/>
            <person name="Nolan M."/>
            <person name="Ohm R."/>
            <person name="Pangilinan J."/>
            <person name="Pereira M."/>
            <person name="Perotto S."/>
            <person name="Peter M."/>
            <person name="Riley R."/>
            <person name="Sitrit Y."/>
            <person name="Stielow B."/>
            <person name="Szollosi G."/>
            <person name="Zifcakova L."/>
            <person name="Stursova M."/>
            <person name="Spatafora J.W."/>
            <person name="Tedersoo L."/>
            <person name="Vaario L.-M."/>
            <person name="Yamada A."/>
            <person name="Yan M."/>
            <person name="Wang P."/>
            <person name="Xu J."/>
            <person name="Bruns T."/>
            <person name="Baldrian P."/>
            <person name="Vilgalys R."/>
            <person name="Henrissat B."/>
            <person name="Grigoriev I.V."/>
            <person name="Hibbett D."/>
            <person name="Nagy L.G."/>
            <person name="Martin F.M."/>
        </authorList>
    </citation>
    <scope>NUCLEOTIDE SEQUENCE</scope>
    <source>
        <strain evidence="1">BED1</strain>
    </source>
</reference>
<evidence type="ECO:0000313" key="1">
    <source>
        <dbReference type="EMBL" id="KAF8432492.1"/>
    </source>
</evidence>